<dbReference type="PANTHER" id="PTHR35006">
    <property type="entry name" value="GLYOXALASE FAMILY PROTEIN (AFU_ORTHOLOGUE AFUA_5G14830)"/>
    <property type="match status" value="1"/>
</dbReference>
<evidence type="ECO:0000313" key="1">
    <source>
        <dbReference type="EMBL" id="AKM10222.1"/>
    </source>
</evidence>
<dbReference type="Pfam" id="PF00903">
    <property type="entry name" value="Glyoxalase"/>
    <property type="match status" value="1"/>
</dbReference>
<dbReference type="EMBL" id="CP011770">
    <property type="protein sequence ID" value="AKM10222.1"/>
    <property type="molecule type" value="Genomic_DNA"/>
</dbReference>
<name>A0A0G3XG93_9SPHN</name>
<dbReference type="RefSeq" id="WP_047820895.1">
    <property type="nucleotide sequence ID" value="NZ_CP011770.1"/>
</dbReference>
<protein>
    <submittedName>
        <fullName evidence="1">Glyoxalase</fullName>
    </submittedName>
</protein>
<dbReference type="PANTHER" id="PTHR35006:SF1">
    <property type="entry name" value="BLL2941 PROTEIN"/>
    <property type="match status" value="1"/>
</dbReference>
<evidence type="ECO:0000313" key="2">
    <source>
        <dbReference type="Proteomes" id="UP000035287"/>
    </source>
</evidence>
<dbReference type="Gene3D" id="3.10.180.10">
    <property type="entry name" value="2,3-Dihydroxybiphenyl 1,2-Dioxygenase, domain 1"/>
    <property type="match status" value="1"/>
</dbReference>
<dbReference type="Proteomes" id="UP000035287">
    <property type="component" value="Chromosome"/>
</dbReference>
<dbReference type="InterPro" id="IPR004360">
    <property type="entry name" value="Glyas_Fos-R_dOase_dom"/>
</dbReference>
<accession>A0A0G3XG93</accession>
<dbReference type="SUPFAM" id="SSF54593">
    <property type="entry name" value="Glyoxalase/Bleomycin resistance protein/Dihydroxybiphenyl dioxygenase"/>
    <property type="match status" value="1"/>
</dbReference>
<organism evidence="1 2">
    <name type="scientific">Croceicoccus naphthovorans</name>
    <dbReference type="NCBI Taxonomy" id="1348774"/>
    <lineage>
        <taxon>Bacteria</taxon>
        <taxon>Pseudomonadati</taxon>
        <taxon>Pseudomonadota</taxon>
        <taxon>Alphaproteobacteria</taxon>
        <taxon>Sphingomonadales</taxon>
        <taxon>Erythrobacteraceae</taxon>
        <taxon>Croceicoccus</taxon>
    </lineage>
</organism>
<dbReference type="OrthoDB" id="9807407at2"/>
<keyword evidence="2" id="KW-1185">Reference proteome</keyword>
<dbReference type="PATRIC" id="fig|1348774.3.peg.2091"/>
<dbReference type="KEGG" id="cna:AB433_09985"/>
<dbReference type="STRING" id="1348774.AB433_09985"/>
<sequence length="129" mass="13845">MFSHVHLGSNDVERARKFYDALMASIGGSPGVKDTGRNRYFYHHKGAMLIVGEPLDGQPATVGNGVTIGFGVDSVEQGNAWHEAGIANGGTSVEDPPGPRDRGERGQIYLGYLRDPDGNKLCALKFLDT</sequence>
<dbReference type="CDD" id="cd07262">
    <property type="entry name" value="VOC_like"/>
    <property type="match status" value="1"/>
</dbReference>
<dbReference type="PROSITE" id="PS51819">
    <property type="entry name" value="VOC"/>
    <property type="match status" value="1"/>
</dbReference>
<dbReference type="InterPro" id="IPR029068">
    <property type="entry name" value="Glyas_Bleomycin-R_OHBP_Dase"/>
</dbReference>
<proteinExistence type="predicted"/>
<gene>
    <name evidence="1" type="ORF">AB433_09985</name>
</gene>
<dbReference type="AlphaFoldDB" id="A0A0G3XG93"/>
<dbReference type="InterPro" id="IPR037523">
    <property type="entry name" value="VOC_core"/>
</dbReference>
<reference evidence="1 2" key="1">
    <citation type="submission" date="2015-06" db="EMBL/GenBank/DDBJ databases">
        <authorList>
            <person name="Zeng Y."/>
            <person name="Huang Y."/>
        </authorList>
    </citation>
    <scope>NUCLEOTIDE SEQUENCE [LARGE SCALE GENOMIC DNA]</scope>
    <source>
        <strain evidence="1 2">PQ-2</strain>
    </source>
</reference>